<dbReference type="Pfam" id="PF05168">
    <property type="entry name" value="HEPN"/>
    <property type="match status" value="1"/>
</dbReference>
<feature type="domain" description="HEPN" evidence="1">
    <location>
        <begin position="8"/>
        <end position="119"/>
    </location>
</feature>
<protein>
    <submittedName>
        <fullName evidence="2">HEPN domain-containing protein</fullName>
    </submittedName>
</protein>
<dbReference type="EMBL" id="CP132508">
    <property type="protein sequence ID" value="WPD18717.1"/>
    <property type="molecule type" value="Genomic_DNA"/>
</dbReference>
<dbReference type="RefSeq" id="WP_318750518.1">
    <property type="nucleotide sequence ID" value="NZ_CP132508.1"/>
</dbReference>
<evidence type="ECO:0000259" key="1">
    <source>
        <dbReference type="PROSITE" id="PS50910"/>
    </source>
</evidence>
<dbReference type="InterPro" id="IPR007842">
    <property type="entry name" value="HEPN_dom"/>
</dbReference>
<dbReference type="SMART" id="SM00748">
    <property type="entry name" value="HEPN"/>
    <property type="match status" value="1"/>
</dbReference>
<name>A0ABZ0QML1_9FIRM</name>
<dbReference type="PROSITE" id="PS50910">
    <property type="entry name" value="HEPN"/>
    <property type="match status" value="1"/>
</dbReference>
<organism evidence="2 3">
    <name type="scientific">Thermaerobacter composti</name>
    <dbReference type="NCBI Taxonomy" id="554949"/>
    <lineage>
        <taxon>Bacteria</taxon>
        <taxon>Bacillati</taxon>
        <taxon>Bacillota</taxon>
        <taxon>Clostridia</taxon>
        <taxon>Eubacteriales</taxon>
        <taxon>Clostridiales Family XVII. Incertae Sedis</taxon>
        <taxon>Thermaerobacter</taxon>
    </lineage>
</organism>
<dbReference type="Proteomes" id="UP001304683">
    <property type="component" value="Chromosome"/>
</dbReference>
<dbReference type="SUPFAM" id="SSF81593">
    <property type="entry name" value="Nucleotidyltransferase substrate binding subunit/domain"/>
    <property type="match status" value="1"/>
</dbReference>
<reference evidence="2 3" key="1">
    <citation type="submission" date="2023-08" db="EMBL/GenBank/DDBJ databases">
        <title>Genome sequence of Thermaerobacter compostii strain Ins1, a spore-forming filamentous bacterium isolated from a deep geothermal reservoir.</title>
        <authorList>
            <person name="Bregnard D."/>
            <person name="Gonzalez D."/>
            <person name="Junier P."/>
        </authorList>
    </citation>
    <scope>NUCLEOTIDE SEQUENCE [LARGE SCALE GENOMIC DNA]</scope>
    <source>
        <strain evidence="2 3">Ins1</strain>
    </source>
</reference>
<sequence length="132" mass="14756">MDRSQDWWDEALGDLAHAESDLERGFYNWACFSAQQAAEKAVKAVCQRFGAEAWGHSVHALLDALAERIPVPADLRDRALELDKAYIPTRYPDAHPTGAPRRLYTASEARRMLGHAKAILDFCARHLPGPES</sequence>
<keyword evidence="3" id="KW-1185">Reference proteome</keyword>
<evidence type="ECO:0000313" key="3">
    <source>
        <dbReference type="Proteomes" id="UP001304683"/>
    </source>
</evidence>
<gene>
    <name evidence="2" type="ORF">Q5761_10175</name>
</gene>
<evidence type="ECO:0000313" key="2">
    <source>
        <dbReference type="EMBL" id="WPD18717.1"/>
    </source>
</evidence>
<proteinExistence type="predicted"/>
<dbReference type="Gene3D" id="1.20.120.330">
    <property type="entry name" value="Nucleotidyltransferases domain 2"/>
    <property type="match status" value="1"/>
</dbReference>
<accession>A0ABZ0QML1</accession>